<feature type="region of interest" description="Disordered" evidence="9">
    <location>
        <begin position="1"/>
        <end position="34"/>
    </location>
</feature>
<evidence type="ECO:0000256" key="4">
    <source>
        <dbReference type="ARBA" id="ARBA00022692"/>
    </source>
</evidence>
<comment type="subcellular location">
    <subcellularLocation>
        <location evidence="8">Cell membrane</location>
        <topology evidence="8">Single-pass type II membrane protein</topology>
    </subcellularLocation>
    <subcellularLocation>
        <location evidence="1">Membrane</location>
    </subcellularLocation>
    <text evidence="8">Localizes to the division septum.</text>
</comment>
<keyword evidence="2 8" id="KW-1003">Cell membrane</keyword>
<dbReference type="PANTHER" id="PTHR37820:SF1">
    <property type="entry name" value="CELL DIVISION PROTEIN FTSQ"/>
    <property type="match status" value="1"/>
</dbReference>
<keyword evidence="12" id="KW-1185">Reference proteome</keyword>
<evidence type="ECO:0000259" key="10">
    <source>
        <dbReference type="PROSITE" id="PS51779"/>
    </source>
</evidence>
<dbReference type="GO" id="GO:0005886">
    <property type="term" value="C:plasma membrane"/>
    <property type="evidence" value="ECO:0007669"/>
    <property type="project" value="UniProtKB-SubCell"/>
</dbReference>
<dbReference type="InterPro" id="IPR034746">
    <property type="entry name" value="POTRA"/>
</dbReference>
<dbReference type="InterPro" id="IPR050487">
    <property type="entry name" value="FtsQ_DivIB"/>
</dbReference>
<evidence type="ECO:0000313" key="12">
    <source>
        <dbReference type="Proteomes" id="UP000288291"/>
    </source>
</evidence>
<name>A0A437STW2_9LACO</name>
<dbReference type="Pfam" id="PF08478">
    <property type="entry name" value="POTRA_1"/>
    <property type="match status" value="1"/>
</dbReference>
<proteinExistence type="inferred from homology"/>
<protein>
    <recommendedName>
        <fullName evidence="8">Cell division protein DivIB</fullName>
    </recommendedName>
</protein>
<evidence type="ECO:0000256" key="9">
    <source>
        <dbReference type="SAM" id="MobiDB-lite"/>
    </source>
</evidence>
<keyword evidence="4 8" id="KW-0812">Transmembrane</keyword>
<sequence length="284" mass="31825">MPNKKVTKIDPRKELSPYLNHQNNQNRNRKKHSKVSASLSGLHIERRNALIKRLGSILAVSGIAIIGLGYYVSPLANVDSVQIKGAPDLIPKQVVANSGIKASDKVFDYVFHQHHLSKRLANKYPEIKNVQVKVVHLNNLILNIQERPTVGYIKDGDRYRKILANGKIGSRSLPWSKVDQQKPLFIGYNKQVSLTDDLKLFNSFPADFREEVKLLSGSPTRKMQIILVVKDGNVVIGNINTLKDKIKYYNAIKAKAGKHSLIDLEVGAFSRPLTSKEKKAYGIS</sequence>
<evidence type="ECO:0000256" key="2">
    <source>
        <dbReference type="ARBA" id="ARBA00022475"/>
    </source>
</evidence>
<dbReference type="Gene3D" id="3.40.50.10960">
    <property type="match status" value="1"/>
</dbReference>
<evidence type="ECO:0000313" key="11">
    <source>
        <dbReference type="EMBL" id="RVU70304.1"/>
    </source>
</evidence>
<evidence type="ECO:0000256" key="3">
    <source>
        <dbReference type="ARBA" id="ARBA00022618"/>
    </source>
</evidence>
<feature type="domain" description="POTRA" evidence="10">
    <location>
        <begin position="76"/>
        <end position="147"/>
    </location>
</feature>
<evidence type="ECO:0000256" key="6">
    <source>
        <dbReference type="ARBA" id="ARBA00023136"/>
    </source>
</evidence>
<dbReference type="AlphaFoldDB" id="A0A437STW2"/>
<keyword evidence="3 8" id="KW-0132">Cell division</keyword>
<keyword evidence="6 8" id="KW-0472">Membrane</keyword>
<dbReference type="InterPro" id="IPR026580">
    <property type="entry name" value="DivIB"/>
</dbReference>
<dbReference type="RefSeq" id="WP_127796343.1">
    <property type="nucleotide sequence ID" value="NZ_ML136891.1"/>
</dbReference>
<dbReference type="GO" id="GO:0043093">
    <property type="term" value="P:FtsZ-dependent cytokinesis"/>
    <property type="evidence" value="ECO:0007669"/>
    <property type="project" value="UniProtKB-UniRule"/>
</dbReference>
<keyword evidence="5 8" id="KW-1133">Transmembrane helix</keyword>
<comment type="similarity">
    <text evidence="8">Belongs to the FtsQ/DivIB family. DivIB subfamily.</text>
</comment>
<feature type="transmembrane region" description="Helical" evidence="8">
    <location>
        <begin position="54"/>
        <end position="72"/>
    </location>
</feature>
<keyword evidence="7 8" id="KW-0131">Cell cycle</keyword>
<evidence type="ECO:0000256" key="1">
    <source>
        <dbReference type="ARBA" id="ARBA00004370"/>
    </source>
</evidence>
<dbReference type="PANTHER" id="PTHR37820">
    <property type="entry name" value="CELL DIVISION PROTEIN DIVIB"/>
    <property type="match status" value="1"/>
</dbReference>
<comment type="caution">
    <text evidence="11">The sequence shown here is derived from an EMBL/GenBank/DDBJ whole genome shotgun (WGS) entry which is preliminary data.</text>
</comment>
<dbReference type="EMBL" id="RXIA01000023">
    <property type="protein sequence ID" value="RVU70304.1"/>
    <property type="molecule type" value="Genomic_DNA"/>
</dbReference>
<dbReference type="HAMAP" id="MF_00912">
    <property type="entry name" value="DivIB"/>
    <property type="match status" value="1"/>
</dbReference>
<dbReference type="PROSITE" id="PS51779">
    <property type="entry name" value="POTRA"/>
    <property type="match status" value="1"/>
</dbReference>
<gene>
    <name evidence="8" type="primary">divIB</name>
    <name evidence="11" type="ORF">EJK17_08335</name>
</gene>
<evidence type="ECO:0000256" key="8">
    <source>
        <dbReference type="HAMAP-Rule" id="MF_00912"/>
    </source>
</evidence>
<dbReference type="GO" id="GO:0032153">
    <property type="term" value="C:cell division site"/>
    <property type="evidence" value="ECO:0007669"/>
    <property type="project" value="UniProtKB-UniRule"/>
</dbReference>
<evidence type="ECO:0000256" key="7">
    <source>
        <dbReference type="ARBA" id="ARBA00023306"/>
    </source>
</evidence>
<accession>A0A437STW2</accession>
<comment type="function">
    <text evidence="8">Cell division protein that may be involved in stabilizing or promoting the assembly of the division complex.</text>
</comment>
<organism evidence="11 12">
    <name type="scientific">Lactobacillus xujianguonis</name>
    <dbReference type="NCBI Taxonomy" id="2495899"/>
    <lineage>
        <taxon>Bacteria</taxon>
        <taxon>Bacillati</taxon>
        <taxon>Bacillota</taxon>
        <taxon>Bacilli</taxon>
        <taxon>Lactobacillales</taxon>
        <taxon>Lactobacillaceae</taxon>
        <taxon>Lactobacillus</taxon>
    </lineage>
</organism>
<dbReference type="Proteomes" id="UP000288291">
    <property type="component" value="Unassembled WGS sequence"/>
</dbReference>
<evidence type="ECO:0000256" key="5">
    <source>
        <dbReference type="ARBA" id="ARBA00022989"/>
    </source>
</evidence>
<dbReference type="InterPro" id="IPR013685">
    <property type="entry name" value="POTRA_FtsQ_type"/>
</dbReference>
<reference evidence="11 12" key="1">
    <citation type="submission" date="2018-12" db="EMBL/GenBank/DDBJ databases">
        <authorList>
            <person name="Meng J."/>
        </authorList>
    </citation>
    <scope>NUCLEOTIDE SEQUENCE [LARGE SCALE GENOMIC DNA]</scope>
    <source>
        <strain evidence="11 12">HT111-2</strain>
    </source>
</reference>